<keyword evidence="1" id="KW-0805">Transcription regulation</keyword>
<keyword evidence="7" id="KW-1185">Reference proteome</keyword>
<name>A0AAD8IQ30_9APIA</name>
<reference evidence="6" key="2">
    <citation type="submission" date="2023-05" db="EMBL/GenBank/DDBJ databases">
        <authorList>
            <person name="Schelkunov M.I."/>
        </authorList>
    </citation>
    <scope>NUCLEOTIDE SEQUENCE</scope>
    <source>
        <strain evidence="6">Hsosn_3</strain>
        <tissue evidence="6">Leaf</tissue>
    </source>
</reference>
<comment type="caution">
    <text evidence="6">The sequence shown here is derived from an EMBL/GenBank/DDBJ whole genome shotgun (WGS) entry which is preliminary data.</text>
</comment>
<evidence type="ECO:0000313" key="7">
    <source>
        <dbReference type="Proteomes" id="UP001237642"/>
    </source>
</evidence>
<keyword evidence="3" id="KW-0539">Nucleus</keyword>
<accession>A0AAD8IQ30</accession>
<dbReference type="FunFam" id="1.20.5.170:FF:000086">
    <property type="entry name" value="Transcription factor VIP1"/>
    <property type="match status" value="1"/>
</dbReference>
<feature type="domain" description="BZIP" evidence="5">
    <location>
        <begin position="189"/>
        <end position="241"/>
    </location>
</feature>
<sequence length="330" mass="36766">MAQLPPKVPNMTPNWPNLSSHSHHHTMSSMDNLTTSQAHSWVDDFLNFSSTSKRGSHRRSASDSIAFLDQVVLDGQGECGIRSSAPGSRISHGAGAEFDRFDEEQFMDMFTDHISVGPTVDCSNSSSPSNHDGMDHSPTKSCTTASTDQQMQKLGNKFEESESALDDQHDGVAAAGVAPTDNYNDKIFDPRRVKRILANRQSAQRSRVRKMQYVSELERAVNSLQAEIAVLSPRVAFLDHQRLVLNVDNSVLKQRIAALSQDKVFKDAHQEALKREIERLRQVHNYQQDVNKIDNDDAAQPSAKSLIQSLPDKISDHPNCSAFSEQIMIR</sequence>
<dbReference type="Pfam" id="PF00170">
    <property type="entry name" value="bZIP_1"/>
    <property type="match status" value="1"/>
</dbReference>
<dbReference type="PROSITE" id="PS50217">
    <property type="entry name" value="BZIP"/>
    <property type="match status" value="1"/>
</dbReference>
<protein>
    <submittedName>
        <fullName evidence="6">Basic leucine zipper 61</fullName>
    </submittedName>
</protein>
<proteinExistence type="predicted"/>
<dbReference type="InterPro" id="IPR052483">
    <property type="entry name" value="bZIP_transcription_regulators"/>
</dbReference>
<gene>
    <name evidence="6" type="ORF">POM88_017034</name>
</gene>
<dbReference type="SMART" id="SM00338">
    <property type="entry name" value="BRLZ"/>
    <property type="match status" value="1"/>
</dbReference>
<dbReference type="Proteomes" id="UP001237642">
    <property type="component" value="Unassembled WGS sequence"/>
</dbReference>
<evidence type="ECO:0000256" key="3">
    <source>
        <dbReference type="ARBA" id="ARBA00023242"/>
    </source>
</evidence>
<dbReference type="EMBL" id="JAUIZM010000004">
    <property type="protein sequence ID" value="KAK1388856.1"/>
    <property type="molecule type" value="Genomic_DNA"/>
</dbReference>
<dbReference type="PANTHER" id="PTHR46391">
    <property type="entry name" value="BASIC LEUCINE ZIPPER 34"/>
    <property type="match status" value="1"/>
</dbReference>
<feature type="compositionally biased region" description="Polar residues" evidence="4">
    <location>
        <begin position="139"/>
        <end position="151"/>
    </location>
</feature>
<feature type="region of interest" description="Disordered" evidence="4">
    <location>
        <begin position="1"/>
        <end position="29"/>
    </location>
</feature>
<dbReference type="CDD" id="cd14703">
    <property type="entry name" value="bZIP_plant_RF2"/>
    <property type="match status" value="1"/>
</dbReference>
<evidence type="ECO:0000259" key="5">
    <source>
        <dbReference type="PROSITE" id="PS50217"/>
    </source>
</evidence>
<feature type="region of interest" description="Disordered" evidence="4">
    <location>
        <begin position="121"/>
        <end position="151"/>
    </location>
</feature>
<dbReference type="GO" id="GO:0003700">
    <property type="term" value="F:DNA-binding transcription factor activity"/>
    <property type="evidence" value="ECO:0007669"/>
    <property type="project" value="InterPro"/>
</dbReference>
<evidence type="ECO:0000256" key="4">
    <source>
        <dbReference type="SAM" id="MobiDB-lite"/>
    </source>
</evidence>
<dbReference type="GO" id="GO:0045893">
    <property type="term" value="P:positive regulation of DNA-templated transcription"/>
    <property type="evidence" value="ECO:0007669"/>
    <property type="project" value="TreeGrafter"/>
</dbReference>
<evidence type="ECO:0000256" key="1">
    <source>
        <dbReference type="ARBA" id="ARBA00023015"/>
    </source>
</evidence>
<dbReference type="GO" id="GO:0005634">
    <property type="term" value="C:nucleus"/>
    <property type="evidence" value="ECO:0007669"/>
    <property type="project" value="TreeGrafter"/>
</dbReference>
<dbReference type="PROSITE" id="PS00036">
    <property type="entry name" value="BZIP_BASIC"/>
    <property type="match status" value="1"/>
</dbReference>
<feature type="compositionally biased region" description="Polar residues" evidence="4">
    <location>
        <begin position="121"/>
        <end position="130"/>
    </location>
</feature>
<dbReference type="PANTHER" id="PTHR46391:SF20">
    <property type="entry name" value="BASIC LEUCINE ZIPPER 61"/>
    <property type="match status" value="1"/>
</dbReference>
<keyword evidence="2" id="KW-0804">Transcription</keyword>
<evidence type="ECO:0000313" key="6">
    <source>
        <dbReference type="EMBL" id="KAK1388856.1"/>
    </source>
</evidence>
<organism evidence="6 7">
    <name type="scientific">Heracleum sosnowskyi</name>
    <dbReference type="NCBI Taxonomy" id="360622"/>
    <lineage>
        <taxon>Eukaryota</taxon>
        <taxon>Viridiplantae</taxon>
        <taxon>Streptophyta</taxon>
        <taxon>Embryophyta</taxon>
        <taxon>Tracheophyta</taxon>
        <taxon>Spermatophyta</taxon>
        <taxon>Magnoliopsida</taxon>
        <taxon>eudicotyledons</taxon>
        <taxon>Gunneridae</taxon>
        <taxon>Pentapetalae</taxon>
        <taxon>asterids</taxon>
        <taxon>campanulids</taxon>
        <taxon>Apiales</taxon>
        <taxon>Apiaceae</taxon>
        <taxon>Apioideae</taxon>
        <taxon>apioid superclade</taxon>
        <taxon>Tordylieae</taxon>
        <taxon>Tordyliinae</taxon>
        <taxon>Heracleum</taxon>
    </lineage>
</organism>
<dbReference type="AlphaFoldDB" id="A0AAD8IQ30"/>
<dbReference type="InterPro" id="IPR004827">
    <property type="entry name" value="bZIP"/>
</dbReference>
<reference evidence="6" key="1">
    <citation type="submission" date="2023-02" db="EMBL/GenBank/DDBJ databases">
        <title>Genome of toxic invasive species Heracleum sosnowskyi carries increased number of genes despite the absence of recent whole-genome duplications.</title>
        <authorList>
            <person name="Schelkunov M."/>
            <person name="Shtratnikova V."/>
            <person name="Makarenko M."/>
            <person name="Klepikova A."/>
            <person name="Omelchenko D."/>
            <person name="Novikova G."/>
            <person name="Obukhova E."/>
            <person name="Bogdanov V."/>
            <person name="Penin A."/>
            <person name="Logacheva M."/>
        </authorList>
    </citation>
    <scope>NUCLEOTIDE SEQUENCE</scope>
    <source>
        <strain evidence="6">Hsosn_3</strain>
        <tissue evidence="6">Leaf</tissue>
    </source>
</reference>
<dbReference type="InterPro" id="IPR046347">
    <property type="entry name" value="bZIP_sf"/>
</dbReference>
<dbReference type="Gene3D" id="1.20.5.170">
    <property type="match status" value="1"/>
</dbReference>
<dbReference type="InterPro" id="IPR044759">
    <property type="entry name" value="bZIP_RF2"/>
</dbReference>
<evidence type="ECO:0000256" key="2">
    <source>
        <dbReference type="ARBA" id="ARBA00023163"/>
    </source>
</evidence>
<dbReference type="GO" id="GO:0003677">
    <property type="term" value="F:DNA binding"/>
    <property type="evidence" value="ECO:0007669"/>
    <property type="project" value="TreeGrafter"/>
</dbReference>
<dbReference type="SUPFAM" id="SSF57959">
    <property type="entry name" value="Leucine zipper domain"/>
    <property type="match status" value="1"/>
</dbReference>